<gene>
    <name evidence="9" type="ORF">H8Z77_00780</name>
</gene>
<keyword evidence="6" id="KW-0812">Transmembrane</keyword>
<accession>A0ABR7IN80</accession>
<proteinExistence type="predicted"/>
<keyword evidence="6" id="KW-0472">Membrane</keyword>
<dbReference type="Gene3D" id="1.50.10.10">
    <property type="match status" value="1"/>
</dbReference>
<dbReference type="Pfam" id="PF07554">
    <property type="entry name" value="FIVAR"/>
    <property type="match status" value="3"/>
</dbReference>
<dbReference type="PANTHER" id="PTHR33307">
    <property type="entry name" value="ALPHA-RHAMNOSIDASE (EUROFUNG)"/>
    <property type="match status" value="1"/>
</dbReference>
<dbReference type="EC" id="3.2.1.40" evidence="2"/>
<evidence type="ECO:0000313" key="9">
    <source>
        <dbReference type="EMBL" id="MBC5786561.1"/>
    </source>
</evidence>
<dbReference type="Pfam" id="PF05592">
    <property type="entry name" value="Bac_rhamnosid"/>
    <property type="match status" value="1"/>
</dbReference>
<evidence type="ECO:0000256" key="3">
    <source>
        <dbReference type="ARBA" id="ARBA00022801"/>
    </source>
</evidence>
<dbReference type="Gene3D" id="2.60.40.10">
    <property type="entry name" value="Immunoglobulins"/>
    <property type="match status" value="1"/>
</dbReference>
<dbReference type="Pfam" id="PF17389">
    <property type="entry name" value="Bac_rhamnosid6H"/>
    <property type="match status" value="1"/>
</dbReference>
<dbReference type="Gene3D" id="2.60.420.10">
    <property type="entry name" value="Maltose phosphorylase, domain 3"/>
    <property type="match status" value="1"/>
</dbReference>
<dbReference type="Gene3D" id="1.20.1270.90">
    <property type="entry name" value="AF1782-like"/>
    <property type="match status" value="3"/>
</dbReference>
<evidence type="ECO:0000259" key="8">
    <source>
        <dbReference type="PROSITE" id="PS50022"/>
    </source>
</evidence>
<keyword evidence="10" id="KW-1185">Reference proteome</keyword>
<evidence type="ECO:0000256" key="1">
    <source>
        <dbReference type="ARBA" id="ARBA00001445"/>
    </source>
</evidence>
<keyword evidence="6" id="KW-1133">Transmembrane helix</keyword>
<dbReference type="Proteomes" id="UP000649151">
    <property type="component" value="Unassembled WGS sequence"/>
</dbReference>
<feature type="signal peptide" evidence="7">
    <location>
        <begin position="1"/>
        <end position="32"/>
    </location>
</feature>
<comment type="catalytic activity">
    <reaction evidence="1">
        <text>Hydrolysis of terminal non-reducing alpha-L-rhamnose residues in alpha-L-rhamnosides.</text>
        <dbReference type="EC" id="3.2.1.40"/>
    </reaction>
</comment>
<dbReference type="InterPro" id="IPR013737">
    <property type="entry name" value="Bac_rhamnosid_N"/>
</dbReference>
<evidence type="ECO:0000256" key="2">
    <source>
        <dbReference type="ARBA" id="ARBA00012652"/>
    </source>
</evidence>
<organism evidence="9 10">
    <name type="scientific">Clostridium facile</name>
    <dbReference type="NCBI Taxonomy" id="2763035"/>
    <lineage>
        <taxon>Bacteria</taxon>
        <taxon>Bacillati</taxon>
        <taxon>Bacillota</taxon>
        <taxon>Clostridia</taxon>
        <taxon>Eubacteriales</taxon>
        <taxon>Clostridiaceae</taxon>
        <taxon>Clostridium</taxon>
    </lineage>
</organism>
<dbReference type="Pfam" id="PF25788">
    <property type="entry name" value="Ig_Rha78A_N"/>
    <property type="match status" value="1"/>
</dbReference>
<dbReference type="EMBL" id="JACOQK010000001">
    <property type="protein sequence ID" value="MBC5786561.1"/>
    <property type="molecule type" value="Genomic_DNA"/>
</dbReference>
<dbReference type="Pfam" id="PF00754">
    <property type="entry name" value="F5_F8_type_C"/>
    <property type="match status" value="1"/>
</dbReference>
<feature type="transmembrane region" description="Helical" evidence="6">
    <location>
        <begin position="1536"/>
        <end position="1555"/>
    </location>
</feature>
<dbReference type="Pfam" id="PF17390">
    <property type="entry name" value="Bac_rhamnosid_C"/>
    <property type="match status" value="1"/>
</dbReference>
<name>A0ABR7IN80_9CLOT</name>
<dbReference type="InterPro" id="IPR013783">
    <property type="entry name" value="Ig-like_fold"/>
</dbReference>
<dbReference type="SUPFAM" id="SSF49785">
    <property type="entry name" value="Galactose-binding domain-like"/>
    <property type="match status" value="2"/>
</dbReference>
<reference evidence="9 10" key="1">
    <citation type="submission" date="2020-08" db="EMBL/GenBank/DDBJ databases">
        <title>Genome public.</title>
        <authorList>
            <person name="Liu C."/>
            <person name="Sun Q."/>
        </authorList>
    </citation>
    <scope>NUCLEOTIDE SEQUENCE [LARGE SCALE GENOMIC DNA]</scope>
    <source>
        <strain evidence="9 10">NSJ-27</strain>
    </source>
</reference>
<feature type="compositionally biased region" description="Polar residues" evidence="5">
    <location>
        <begin position="1507"/>
        <end position="1529"/>
    </location>
</feature>
<evidence type="ECO:0000256" key="4">
    <source>
        <dbReference type="ARBA" id="ARBA00023295"/>
    </source>
</evidence>
<dbReference type="InterPro" id="IPR008979">
    <property type="entry name" value="Galactose-bd-like_sf"/>
</dbReference>
<dbReference type="Pfam" id="PF08531">
    <property type="entry name" value="Bac_rhamnosid_N"/>
    <property type="match status" value="1"/>
</dbReference>
<evidence type="ECO:0000313" key="10">
    <source>
        <dbReference type="Proteomes" id="UP000649151"/>
    </source>
</evidence>
<dbReference type="InterPro" id="IPR012341">
    <property type="entry name" value="6hp_glycosidase-like_sf"/>
</dbReference>
<evidence type="ECO:0000256" key="7">
    <source>
        <dbReference type="SAM" id="SignalP"/>
    </source>
</evidence>
<feature type="domain" description="F5/8 type C" evidence="8">
    <location>
        <begin position="1119"/>
        <end position="1256"/>
    </location>
</feature>
<dbReference type="PROSITE" id="PS50022">
    <property type="entry name" value="FA58C_3"/>
    <property type="match status" value="1"/>
</dbReference>
<dbReference type="GO" id="GO:0016787">
    <property type="term" value="F:hydrolase activity"/>
    <property type="evidence" value="ECO:0007669"/>
    <property type="project" value="UniProtKB-KW"/>
</dbReference>
<sequence>MRKKNFILAKRLAAGLLAACLLGSTNIVFSYAEEHQSPLVVQELLTNGVDSPEAIDPGSPLFSWEMQSNKRGCYQTAYQIIVTENLSGKQVWDSGKVNSNQSSYVSYNGPALASDTEYDWKVRTWDNFNNVSEYSSPSSFRIGLNTTEWQADYIWDGTENQNNFAYFRKSFQVNQPIKQAVVYTSAHNDYQLYVNGNFVGVGPARSDPYTYGQYCAYDITGQLQEGENVFASLAHWHGAWSDSGVNASPAYILEAHITYEDGSTDIIKTDDTWKVSPTTPYKEEDPVYFGHYGGVNNRASIYYDSQKEMDGWNTVGFDDQSWQNATVVDRSNYQLYAQLVSEEKEKEWMEPVSITQQGDKWLVDFGKCLTGWPELKLHNNTAGSQVKIQYWEVEQGWGDAGYDTYVCSGGEETFKTPYVRHTSFRLLEISGYQGTLTADDVKGIVAYSDVDLQGSFQTSNERLNAVFEMCERSGRQNIQQGIISVDANREQSPWTADSWNIGIGYLYNHANTMVMDKIIKDYAGEQLDSGNFLTCSPARDYYSEMAEWSMYWPMMLWEQYLFSGNVNLLQDYYSNLIQFMDYMEQYKSTGTGLYNPPGWRASDYAGGSLENGGDNIATNSQLYMNFNIASNIAKTIGNDSDADHYAKQAEELKQAINRNLLVNGEKYKTSSGSGQTHPLGTAWALRSGVVPEAFYDRVVTWLAKQKNNYDVGGYGGDALYNGLYTAGLGKIATQDFARYDTMLSTNNTNWESFGELSIDNMGNHAWTAYPSYILPRYVGGIHPSSGGFETVDIKPVTGGLEWARTSIPTIKGTITTNWNVVSENQFTMEVTIPANVTAKIYVPDNDMDQLVVSESGVSVFENNHFISGVDGLQQAEKQDGYIIFTAGSGTYSFQVTGEPLHTPDIGEEEETGIVIDDDQATYTNEWVHETASNHNDRYGDGFHYIGWVSGEPTASATYTTTIEEDGEYDVFAWWGVHSNRATNTPYTIHCGNVTETIRKNQEINGGQWNLLGTYTAKAGDTISIVITNDADEYVIADAVRIAPHQDADDTFTPLQQLQLLVYQMELADTSNCIDEIYAEQFKQVLAHAQELCDTQSQDETEITKTITDLQTAYDQMMANKKVNLALNQSVSASESVQSPGMWGTEYLTDGYKAKDDAGRIGYTTDAYHSQVLENPIDITLNLGQQQQVNQVVLYPRLSVGSWEGKTANFPTDYEIQVSNDGTNFQTVVSVQNQPDPMQQPVTWQFDSTTAQYIRIHVTKLGEYAAGESIPDNPTPYRLQFTEIEVYNVPVSEQTTNKSILKTVIKYAENAKASEEYDNAIESVQKSFDKALENAKAVADNAVATQKEVDVAWQTLLNEIHKLGFIAGDKAELASLIEAANGINAELDRYIEAGKADFTAALETAQAVYQNGDAMQSEINEAADNLLNAILNLRYKADKTILEEVVAEAGKVDASSYTAESYAVLTAAVNEAKAVLENENATQEEVDTAVANVQSAMDGLVAIEETATETPSTDNNAVQTGQESTTTKSNAAKTGDFAPIVSLAALGLSSAALLIFRKKK</sequence>
<dbReference type="InterPro" id="IPR016007">
    <property type="entry name" value="Alpha_rhamnosid"/>
</dbReference>
<feature type="region of interest" description="Disordered" evidence="5">
    <location>
        <begin position="1506"/>
        <end position="1529"/>
    </location>
</feature>
<dbReference type="InterPro" id="IPR035398">
    <property type="entry name" value="Bac_rhamnosid_C"/>
</dbReference>
<keyword evidence="3 9" id="KW-0378">Hydrolase</keyword>
<dbReference type="InterPro" id="IPR008902">
    <property type="entry name" value="Rhamnosid_concanavalin"/>
</dbReference>
<evidence type="ECO:0000256" key="6">
    <source>
        <dbReference type="SAM" id="Phobius"/>
    </source>
</evidence>
<keyword evidence="7" id="KW-0732">Signal</keyword>
<keyword evidence="4" id="KW-0326">Glycosidase</keyword>
<dbReference type="InterPro" id="IPR033803">
    <property type="entry name" value="CBD-like_Golvesin-Xly"/>
</dbReference>
<dbReference type="Gene3D" id="2.60.120.260">
    <property type="entry name" value="Galactose-binding domain-like"/>
    <property type="match status" value="3"/>
</dbReference>
<dbReference type="PANTHER" id="PTHR33307:SF6">
    <property type="entry name" value="ALPHA-RHAMNOSIDASE (EUROFUNG)-RELATED"/>
    <property type="match status" value="1"/>
</dbReference>
<evidence type="ECO:0000256" key="5">
    <source>
        <dbReference type="SAM" id="MobiDB-lite"/>
    </source>
</evidence>
<dbReference type="SUPFAM" id="SSF48208">
    <property type="entry name" value="Six-hairpin glycosidases"/>
    <property type="match status" value="1"/>
</dbReference>
<comment type="caution">
    <text evidence="9">The sequence shown here is derived from an EMBL/GenBank/DDBJ whole genome shotgun (WGS) entry which is preliminary data.</text>
</comment>
<dbReference type="InterPro" id="IPR008928">
    <property type="entry name" value="6-hairpin_glycosidase_sf"/>
</dbReference>
<dbReference type="RefSeq" id="WP_186995855.1">
    <property type="nucleotide sequence ID" value="NZ_JACOQK010000001.1"/>
</dbReference>
<protein>
    <recommendedName>
        <fullName evidence="2">alpha-L-rhamnosidase</fullName>
        <ecNumber evidence="2">3.2.1.40</ecNumber>
    </recommendedName>
</protein>
<dbReference type="InterPro" id="IPR035396">
    <property type="entry name" value="Bac_rhamnosid6H"/>
</dbReference>
<feature type="chain" id="PRO_5046149972" description="alpha-L-rhamnosidase" evidence="7">
    <location>
        <begin position="33"/>
        <end position="1559"/>
    </location>
</feature>
<dbReference type="InterPro" id="IPR000421">
    <property type="entry name" value="FA58C"/>
</dbReference>
<dbReference type="Pfam" id="PF25275">
    <property type="entry name" value="Golvesin_C"/>
    <property type="match status" value="1"/>
</dbReference>